<dbReference type="PANTHER" id="PTHR11364:SF27">
    <property type="entry name" value="SULFURTRANSFERASE"/>
    <property type="match status" value="1"/>
</dbReference>
<dbReference type="SUPFAM" id="SSF52821">
    <property type="entry name" value="Rhodanese/Cell cycle control phosphatase"/>
    <property type="match status" value="2"/>
</dbReference>
<dbReference type="CDD" id="cd01448">
    <property type="entry name" value="TST_Repeat_1"/>
    <property type="match status" value="1"/>
</dbReference>
<organism evidence="4">
    <name type="scientific">Aplanochytrium stocchinoi</name>
    <dbReference type="NCBI Taxonomy" id="215587"/>
    <lineage>
        <taxon>Eukaryota</taxon>
        <taxon>Sar</taxon>
        <taxon>Stramenopiles</taxon>
        <taxon>Bigyra</taxon>
        <taxon>Labyrinthulomycetes</taxon>
        <taxon>Thraustochytrida</taxon>
        <taxon>Thraustochytriidae</taxon>
        <taxon>Aplanochytrium</taxon>
    </lineage>
</organism>
<keyword evidence="2" id="KW-0677">Repeat</keyword>
<dbReference type="PANTHER" id="PTHR11364">
    <property type="entry name" value="THIOSULFATE SULFERTANSFERASE"/>
    <property type="match status" value="1"/>
</dbReference>
<reference evidence="4" key="1">
    <citation type="submission" date="2021-01" db="EMBL/GenBank/DDBJ databases">
        <authorList>
            <person name="Corre E."/>
            <person name="Pelletier E."/>
            <person name="Niang G."/>
            <person name="Scheremetjew M."/>
            <person name="Finn R."/>
            <person name="Kale V."/>
            <person name="Holt S."/>
            <person name="Cochrane G."/>
            <person name="Meng A."/>
            <person name="Brown T."/>
            <person name="Cohen L."/>
        </authorList>
    </citation>
    <scope>NUCLEOTIDE SEQUENCE</scope>
    <source>
        <strain evidence="4">GSBS06</strain>
    </source>
</reference>
<dbReference type="EMBL" id="HBIN01012340">
    <property type="protein sequence ID" value="CAE0439058.1"/>
    <property type="molecule type" value="Transcribed_RNA"/>
</dbReference>
<sequence length="311" mass="34534">MALKNVNAIRPTDLLSKLLLSSSSSSNSIQVIDASWYMPATKINARELYKRKRIPGAKFFDLDDCCDKESTLPHMMPTKDYFLDYLSGIGVPIDPNQDIVVYDTQGMFSSPRLWYMLKVAGFQNVAVLEGGLPGWDSSGFQIDTQSPPSKTDMDTVSVRNKYAFKPLENSFVDKDRVKEASENKSAIIDARSADRFDGKVPEPREGLRRGSIPFSLNIPFTSVIDDLGFLLPKPQVDQLFRGVGIDAETVQQNKEDVIFSCGSGVTACVPLLALVHHFDVDLAHCKVYDGAFSEWGELDDENYPVTVVETS</sequence>
<dbReference type="AlphaFoldDB" id="A0A7S3PGM5"/>
<dbReference type="InterPro" id="IPR045078">
    <property type="entry name" value="TST/MPST-like"/>
</dbReference>
<dbReference type="Pfam" id="PF00581">
    <property type="entry name" value="Rhodanese"/>
    <property type="match status" value="2"/>
</dbReference>
<dbReference type="PROSITE" id="PS50206">
    <property type="entry name" value="RHODANESE_3"/>
    <property type="match status" value="2"/>
</dbReference>
<feature type="domain" description="Rhodanese" evidence="3">
    <location>
        <begin position="181"/>
        <end position="304"/>
    </location>
</feature>
<evidence type="ECO:0000313" key="4">
    <source>
        <dbReference type="EMBL" id="CAE0439058.1"/>
    </source>
</evidence>
<name>A0A7S3PGM5_9STRA</name>
<dbReference type="GO" id="GO:0005739">
    <property type="term" value="C:mitochondrion"/>
    <property type="evidence" value="ECO:0007669"/>
    <property type="project" value="TreeGrafter"/>
</dbReference>
<keyword evidence="1" id="KW-0808">Transferase</keyword>
<dbReference type="CDD" id="cd01449">
    <property type="entry name" value="TST_Repeat_2"/>
    <property type="match status" value="1"/>
</dbReference>
<gene>
    <name evidence="4" type="ORF">ASTO00021_LOCUS9282</name>
</gene>
<dbReference type="SMART" id="SM00450">
    <property type="entry name" value="RHOD"/>
    <property type="match status" value="2"/>
</dbReference>
<evidence type="ECO:0000259" key="3">
    <source>
        <dbReference type="PROSITE" id="PS50206"/>
    </source>
</evidence>
<dbReference type="GO" id="GO:0004792">
    <property type="term" value="F:thiosulfate-cyanide sulfurtransferase activity"/>
    <property type="evidence" value="ECO:0007669"/>
    <property type="project" value="TreeGrafter"/>
</dbReference>
<feature type="domain" description="Rhodanese" evidence="3">
    <location>
        <begin position="25"/>
        <end position="144"/>
    </location>
</feature>
<protein>
    <recommendedName>
        <fullName evidence="3">Rhodanese domain-containing protein</fullName>
    </recommendedName>
</protein>
<proteinExistence type="predicted"/>
<dbReference type="InterPro" id="IPR036873">
    <property type="entry name" value="Rhodanese-like_dom_sf"/>
</dbReference>
<evidence type="ECO:0000256" key="1">
    <source>
        <dbReference type="ARBA" id="ARBA00022679"/>
    </source>
</evidence>
<accession>A0A7S3PGM5</accession>
<evidence type="ECO:0000256" key="2">
    <source>
        <dbReference type="ARBA" id="ARBA00022737"/>
    </source>
</evidence>
<dbReference type="Gene3D" id="3.40.250.10">
    <property type="entry name" value="Rhodanese-like domain"/>
    <property type="match status" value="2"/>
</dbReference>
<dbReference type="InterPro" id="IPR001763">
    <property type="entry name" value="Rhodanese-like_dom"/>
</dbReference>